<proteinExistence type="predicted"/>
<keyword evidence="3" id="KW-1185">Reference proteome</keyword>
<dbReference type="SUPFAM" id="SSF49503">
    <property type="entry name" value="Cupredoxins"/>
    <property type="match status" value="1"/>
</dbReference>
<organism evidence="2 3">
    <name type="scientific">Rubripirellula tenax</name>
    <dbReference type="NCBI Taxonomy" id="2528015"/>
    <lineage>
        <taxon>Bacteria</taxon>
        <taxon>Pseudomonadati</taxon>
        <taxon>Planctomycetota</taxon>
        <taxon>Planctomycetia</taxon>
        <taxon>Pirellulales</taxon>
        <taxon>Pirellulaceae</taxon>
        <taxon>Rubripirellula</taxon>
    </lineage>
</organism>
<dbReference type="Proteomes" id="UP000318288">
    <property type="component" value="Unassembled WGS sequence"/>
</dbReference>
<evidence type="ECO:0008006" key="4">
    <source>
        <dbReference type="Google" id="ProtNLM"/>
    </source>
</evidence>
<dbReference type="InterPro" id="IPR034242">
    <property type="entry name" value="MauL"/>
</dbReference>
<dbReference type="CDD" id="cd04221">
    <property type="entry name" value="MauL"/>
    <property type="match status" value="1"/>
</dbReference>
<accession>A0A5C6FI95</accession>
<dbReference type="AlphaFoldDB" id="A0A5C6FI95"/>
<evidence type="ECO:0000313" key="3">
    <source>
        <dbReference type="Proteomes" id="UP000318288"/>
    </source>
</evidence>
<comment type="caution">
    <text evidence="2">The sequence shown here is derived from an EMBL/GenBank/DDBJ whole genome shotgun (WGS) entry which is preliminary data.</text>
</comment>
<sequence precursor="true">MKISIVSRIALIAALATMSSAGQQAAAEETGDLKIRFEYGGEAVKPAPIDVNKDVEFCGKNPLVDERLLVNAENKGIKNVVVYVYTGRGGTDLPKMDPVKNTHTLANDQCRFEPHIVITQVGDTLEVTNPDSVGHNANLGFFNNKQQNFTIPAGQSKTVDLEKDEPAPIPVDCNIHPWMKSYVVVLEHPFAAVSNADGELVIKGLPVDTDLVFRAYHEAGSISDVTIDGKKAEWKRSRFETKVKAGMNDMGTVVIPADSLDAN</sequence>
<dbReference type="RefSeq" id="WP_246114394.1">
    <property type="nucleotide sequence ID" value="NZ_SJPW01000002.1"/>
</dbReference>
<feature type="signal peptide" evidence="1">
    <location>
        <begin position="1"/>
        <end position="25"/>
    </location>
</feature>
<name>A0A5C6FI95_9BACT</name>
<keyword evidence="1" id="KW-0732">Signal</keyword>
<dbReference type="EMBL" id="SJPW01000002">
    <property type="protein sequence ID" value="TWU59359.1"/>
    <property type="molecule type" value="Genomic_DNA"/>
</dbReference>
<protein>
    <recommendedName>
        <fullName evidence="4">Methylamine utilization protein</fullName>
    </recommendedName>
</protein>
<feature type="chain" id="PRO_5022962240" description="Methylamine utilization protein" evidence="1">
    <location>
        <begin position="26"/>
        <end position="263"/>
    </location>
</feature>
<evidence type="ECO:0000313" key="2">
    <source>
        <dbReference type="EMBL" id="TWU59359.1"/>
    </source>
</evidence>
<gene>
    <name evidence="2" type="ORF">Poly51_21470</name>
</gene>
<evidence type="ECO:0000256" key="1">
    <source>
        <dbReference type="SAM" id="SignalP"/>
    </source>
</evidence>
<dbReference type="InterPro" id="IPR008972">
    <property type="entry name" value="Cupredoxin"/>
</dbReference>
<reference evidence="2 3" key="1">
    <citation type="submission" date="2019-02" db="EMBL/GenBank/DDBJ databases">
        <title>Deep-cultivation of Planctomycetes and their phenomic and genomic characterization uncovers novel biology.</title>
        <authorList>
            <person name="Wiegand S."/>
            <person name="Jogler M."/>
            <person name="Boedeker C."/>
            <person name="Pinto D."/>
            <person name="Vollmers J."/>
            <person name="Rivas-Marin E."/>
            <person name="Kohn T."/>
            <person name="Peeters S.H."/>
            <person name="Heuer A."/>
            <person name="Rast P."/>
            <person name="Oberbeckmann S."/>
            <person name="Bunk B."/>
            <person name="Jeske O."/>
            <person name="Meyerdierks A."/>
            <person name="Storesund J.E."/>
            <person name="Kallscheuer N."/>
            <person name="Luecker S."/>
            <person name="Lage O.M."/>
            <person name="Pohl T."/>
            <person name="Merkel B.J."/>
            <person name="Hornburger P."/>
            <person name="Mueller R.-W."/>
            <person name="Bruemmer F."/>
            <person name="Labrenz M."/>
            <person name="Spormann A.M."/>
            <person name="Op Den Camp H."/>
            <person name="Overmann J."/>
            <person name="Amann R."/>
            <person name="Jetten M.S.M."/>
            <person name="Mascher T."/>
            <person name="Medema M.H."/>
            <person name="Devos D.P."/>
            <person name="Kaster A.-K."/>
            <person name="Ovreas L."/>
            <person name="Rohde M."/>
            <person name="Galperin M.Y."/>
            <person name="Jogler C."/>
        </authorList>
    </citation>
    <scope>NUCLEOTIDE SEQUENCE [LARGE SCALE GENOMIC DNA]</scope>
    <source>
        <strain evidence="2 3">Poly51</strain>
    </source>
</reference>
<dbReference type="Gene3D" id="2.60.40.420">
    <property type="entry name" value="Cupredoxins - blue copper proteins"/>
    <property type="match status" value="1"/>
</dbReference>